<dbReference type="GO" id="GO:0032259">
    <property type="term" value="P:methylation"/>
    <property type="evidence" value="ECO:0007669"/>
    <property type="project" value="UniProtKB-KW"/>
</dbReference>
<organism evidence="1 2">
    <name type="scientific">Planktothrix tepida PCC 9214</name>
    <dbReference type="NCBI Taxonomy" id="671072"/>
    <lineage>
        <taxon>Bacteria</taxon>
        <taxon>Bacillati</taxon>
        <taxon>Cyanobacteriota</taxon>
        <taxon>Cyanophyceae</taxon>
        <taxon>Oscillatoriophycideae</taxon>
        <taxon>Oscillatoriales</taxon>
        <taxon>Microcoleaceae</taxon>
        <taxon>Planktothrix</taxon>
    </lineage>
</organism>
<sequence length="184" mass="20691">MEDIPGNFVECGSCKGGSGALLAWVIKRYSRRPRLLYAFDTFEGMPEPTTVDIHEGIPANLTGAGVGALKAPMAENIQLICQKLEIQDIVIPVKGLFAQTLPQYQSKIGNIAFLHADGDWYESTMDIFNTLYDQVVPHGKIQVDDYGYWDGCKKALHDFEQSRQEQFNLHLIDYTAVWFTKGEQ</sequence>
<dbReference type="GO" id="GO:0008168">
    <property type="term" value="F:methyltransferase activity"/>
    <property type="evidence" value="ECO:0007669"/>
    <property type="project" value="UniProtKB-KW"/>
</dbReference>
<dbReference type="Gene3D" id="3.40.50.150">
    <property type="entry name" value="Vaccinia Virus protein VP39"/>
    <property type="match status" value="1"/>
</dbReference>
<proteinExistence type="predicted"/>
<dbReference type="InterPro" id="IPR029063">
    <property type="entry name" value="SAM-dependent_MTases_sf"/>
</dbReference>
<reference evidence="2" key="1">
    <citation type="submission" date="2015-10" db="EMBL/GenBank/DDBJ databases">
        <authorList>
            <person name="Regsiter A."/>
            <person name="william w."/>
        </authorList>
    </citation>
    <scope>NUCLEOTIDE SEQUENCE [LARGE SCALE GENOMIC DNA]</scope>
</reference>
<keyword evidence="1" id="KW-0489">Methyltransferase</keyword>
<evidence type="ECO:0000313" key="2">
    <source>
        <dbReference type="Proteomes" id="UP000184315"/>
    </source>
</evidence>
<dbReference type="STRING" id="671072.PL9214290994"/>
<dbReference type="PANTHER" id="PTHR40036:SF1">
    <property type="entry name" value="MACROCIN O-METHYLTRANSFERASE"/>
    <property type="match status" value="1"/>
</dbReference>
<name>A0A1J1LFS6_9CYAN</name>
<dbReference type="PANTHER" id="PTHR40036">
    <property type="entry name" value="MACROCIN O-METHYLTRANSFERASE"/>
    <property type="match status" value="1"/>
</dbReference>
<protein>
    <submittedName>
        <fullName evidence="1">Macrocin-O-methyltransferase domain protein</fullName>
    </submittedName>
</protein>
<dbReference type="EMBL" id="CZDF01000132">
    <property type="protein sequence ID" value="CUR31403.1"/>
    <property type="molecule type" value="Genomic_DNA"/>
</dbReference>
<dbReference type="Pfam" id="PF05711">
    <property type="entry name" value="TylF"/>
    <property type="match status" value="1"/>
</dbReference>
<keyword evidence="1" id="KW-0808">Transferase</keyword>
<evidence type="ECO:0000313" key="1">
    <source>
        <dbReference type="EMBL" id="CUR31403.1"/>
    </source>
</evidence>
<dbReference type="InterPro" id="IPR008884">
    <property type="entry name" value="TylF_MeTrfase"/>
</dbReference>
<dbReference type="AlphaFoldDB" id="A0A1J1LFS6"/>
<dbReference type="Proteomes" id="UP000184315">
    <property type="component" value="Unassembled WGS sequence"/>
</dbReference>
<gene>
    <name evidence="1" type="ORF">PL9214290994</name>
</gene>
<keyword evidence="2" id="KW-1185">Reference proteome</keyword>
<dbReference type="RefSeq" id="WP_222425211.1">
    <property type="nucleotide sequence ID" value="NZ_LN889782.1"/>
</dbReference>
<accession>A0A1J1LFS6</accession>